<evidence type="ECO:0008006" key="3">
    <source>
        <dbReference type="Google" id="ProtNLM"/>
    </source>
</evidence>
<keyword evidence="2" id="KW-1185">Reference proteome</keyword>
<sequence>MTPFDIIARLNAARIHHTITSIRDDALLIDAAVPGERWEIEVFEDGHVEVERYRSDGEIADEAALTDLLARFSDNS</sequence>
<evidence type="ECO:0000313" key="1">
    <source>
        <dbReference type="EMBL" id="AIT06887.1"/>
    </source>
</evidence>
<dbReference type="AlphaFoldDB" id="A0A097EH44"/>
<accession>A0A097EH44</accession>
<reference evidence="1 2" key="1">
    <citation type="submission" date="2014-09" db="EMBL/GenBank/DDBJ databases">
        <title>Using Illumina technology Improving SMRT sequencing Genome Assembly by RASTools.</title>
        <authorList>
            <person name="Zhou Y."/>
            <person name="Ma T."/>
            <person name="Liu T."/>
        </authorList>
    </citation>
    <scope>NUCLEOTIDE SEQUENCE [LARGE SCALE GENOMIC DNA]</scope>
    <source>
        <strain evidence="1 2">ATCC 55669</strain>
    </source>
</reference>
<dbReference type="RefSeq" id="WP_038663196.1">
    <property type="nucleotide sequence ID" value="NZ_CP009571.1"/>
</dbReference>
<dbReference type="Proteomes" id="UP000033200">
    <property type="component" value="Chromosome"/>
</dbReference>
<proteinExistence type="predicted"/>
<evidence type="ECO:0000313" key="2">
    <source>
        <dbReference type="Proteomes" id="UP000033200"/>
    </source>
</evidence>
<gene>
    <name evidence="1" type="ORF">MC45_11450</name>
</gene>
<dbReference type="eggNOG" id="ENOG5030095">
    <property type="taxonomic scope" value="Bacteria"/>
</dbReference>
<name>A0A097EH44_9SPHN</name>
<organism evidence="1 2">
    <name type="scientific">Sphingomonas taxi</name>
    <dbReference type="NCBI Taxonomy" id="1549858"/>
    <lineage>
        <taxon>Bacteria</taxon>
        <taxon>Pseudomonadati</taxon>
        <taxon>Pseudomonadota</taxon>
        <taxon>Alphaproteobacteria</taxon>
        <taxon>Sphingomonadales</taxon>
        <taxon>Sphingomonadaceae</taxon>
        <taxon>Sphingomonas</taxon>
    </lineage>
</organism>
<dbReference type="EMBL" id="CP009571">
    <property type="protein sequence ID" value="AIT06887.1"/>
    <property type="molecule type" value="Genomic_DNA"/>
</dbReference>
<dbReference type="KEGG" id="stax:MC45_11450"/>
<protein>
    <recommendedName>
        <fullName evidence="3">PepSY domain-containing protein</fullName>
    </recommendedName>
</protein>
<dbReference type="HOGENOM" id="CLU_182236_0_0_5"/>
<dbReference type="STRING" id="1549858.MC45_11450"/>